<dbReference type="GO" id="GO:0070096">
    <property type="term" value="P:mitochondrial outer membrane translocase complex assembly"/>
    <property type="evidence" value="ECO:0007669"/>
    <property type="project" value="UniProtKB-UniRule"/>
</dbReference>
<accession>A0A2S5B2Z8</accession>
<comment type="similarity">
    <text evidence="6">Belongs to the MDM10 family.</text>
</comment>
<protein>
    <recommendedName>
        <fullName evidence="6">Mitochondrial distribution and morphology protein 10</fullName>
    </recommendedName>
    <alternativeName>
        <fullName evidence="6">Mitochondrial inheritance component MDM10</fullName>
    </alternativeName>
</protein>
<evidence type="ECO:0000256" key="2">
    <source>
        <dbReference type="ARBA" id="ARBA00022692"/>
    </source>
</evidence>
<dbReference type="STRING" id="741276.A0A2S5B2Z8"/>
<dbReference type="PANTHER" id="PTHR28035">
    <property type="entry name" value="MITOCHONDRIAL DISTRIBUTION AND MORPHOLOGY PROTEIN 10"/>
    <property type="match status" value="1"/>
</dbReference>
<evidence type="ECO:0000256" key="4">
    <source>
        <dbReference type="ARBA" id="ARBA00023128"/>
    </source>
</evidence>
<name>A0A2S5B2Z8_9BASI</name>
<dbReference type="GO" id="GO:0001401">
    <property type="term" value="C:SAM complex"/>
    <property type="evidence" value="ECO:0007669"/>
    <property type="project" value="TreeGrafter"/>
</dbReference>
<evidence type="ECO:0000313" key="8">
    <source>
        <dbReference type="EMBL" id="POY71162.1"/>
    </source>
</evidence>
<keyword evidence="3 6" id="KW-1000">Mitochondrion outer membrane</keyword>
<keyword evidence="2 6" id="KW-0812">Transmembrane</keyword>
<feature type="compositionally biased region" description="Basic and acidic residues" evidence="7">
    <location>
        <begin position="433"/>
        <end position="444"/>
    </location>
</feature>
<sequence>MSQHASYLVREFLEATQWNTWDNHYGTLTQPSRQLLDFAVPVGVSVTTASHPTRSLAPSLTLATLVPQHDLGTQPTYPPTPAPTLGGPVNPLLAGQLAYLFTSAPLGHLCSKRAAQGSDRIAFHNVTQSYPIGALPVRPELRDDARPTWHAGRLTTAKDYLLYGRLYAPSPRLDALYIRRISPTLQGLVSLITVPSPAPPPTLTWESGDPTASLSASATTNAAAAAAAAGPTSGPLARLSELELKLQHDTGRWSTEYSYAVGDGMWGVRGLYNFGRHGDPGGMNTPTPVAPQAGGAGPLELADEEAAAMREAAGTGAGAFGGLAQYDETPTGLKGRWSAGGEIYFSAQERSAGVSTALRFVTIPESAGAPSNQPPTYVTATLNPIMGQLSTAYAVQADRDTRFASRFDFNLYSYESDLTVGAEWFQRRTSSREASAKGKAKAPDQDAVDAPFDAFGRGTDDEETRKRRMNHDADDEVLSVLKVRASTTSDLALLWEGRMGDFLVSAGVVADLRLAMRGRMSPIRSVGLGLSYWG</sequence>
<dbReference type="AlphaFoldDB" id="A0A2S5B2Z8"/>
<keyword evidence="1 6" id="KW-1134">Transmembrane beta strand</keyword>
<dbReference type="Pfam" id="PF12519">
    <property type="entry name" value="MDM10"/>
    <property type="match status" value="1"/>
</dbReference>
<dbReference type="InterPro" id="IPR027539">
    <property type="entry name" value="Mdm10"/>
</dbReference>
<dbReference type="Proteomes" id="UP000237144">
    <property type="component" value="Unassembled WGS sequence"/>
</dbReference>
<evidence type="ECO:0000256" key="3">
    <source>
        <dbReference type="ARBA" id="ARBA00022787"/>
    </source>
</evidence>
<dbReference type="PANTHER" id="PTHR28035:SF1">
    <property type="entry name" value="MITOCHONDRIAL DISTRIBUTION AND MORPHOLOGY PROTEIN 10"/>
    <property type="match status" value="1"/>
</dbReference>
<dbReference type="GO" id="GO:0032865">
    <property type="term" value="C:ERMES complex"/>
    <property type="evidence" value="ECO:0007669"/>
    <property type="project" value="UniProtKB-UniRule"/>
</dbReference>
<comment type="domain">
    <text evidence="6">Lacks alpha-helical transmembrane segments, suggesting that it resides in the membrane via beta-sheet conformations similar to those predicted for other outer membrane proteins and porin.</text>
</comment>
<reference evidence="8 9" key="1">
    <citation type="journal article" date="2018" name="Front. Microbiol.">
        <title>Prospects for Fungal Bioremediation of Acidic Radioactive Waste Sites: Characterization and Genome Sequence of Rhodotorula taiwanensis MD1149.</title>
        <authorList>
            <person name="Tkavc R."/>
            <person name="Matrosova V.Y."/>
            <person name="Grichenko O.E."/>
            <person name="Gostincar C."/>
            <person name="Volpe R.P."/>
            <person name="Klimenkova P."/>
            <person name="Gaidamakova E.K."/>
            <person name="Zhou C.E."/>
            <person name="Stewart B.J."/>
            <person name="Lyman M.G."/>
            <person name="Malfatti S.A."/>
            <person name="Rubinfeld B."/>
            <person name="Courtot M."/>
            <person name="Singh J."/>
            <person name="Dalgard C.L."/>
            <person name="Hamilton T."/>
            <person name="Frey K.G."/>
            <person name="Gunde-Cimerman N."/>
            <person name="Dugan L."/>
            <person name="Daly M.J."/>
        </authorList>
    </citation>
    <scope>NUCLEOTIDE SEQUENCE [LARGE SCALE GENOMIC DNA]</scope>
    <source>
        <strain evidence="8 9">MD1149</strain>
    </source>
</reference>
<keyword evidence="5 6" id="KW-0472">Membrane</keyword>
<dbReference type="GO" id="GO:0051654">
    <property type="term" value="P:establishment of mitochondrion localization"/>
    <property type="evidence" value="ECO:0007669"/>
    <property type="project" value="TreeGrafter"/>
</dbReference>
<comment type="subunit">
    <text evidence="6">Component of the ER-mitochondria encounter structure (ERMES) or MDM complex, composed of MMM1, MDM10, MDM12 and MDM34. Associates with the mitochondrial outer membrane sorting assembly machinery SAM(core) complex.</text>
</comment>
<evidence type="ECO:0000256" key="6">
    <source>
        <dbReference type="HAMAP-Rule" id="MF_03102"/>
    </source>
</evidence>
<dbReference type="GO" id="GO:0015914">
    <property type="term" value="P:phospholipid transport"/>
    <property type="evidence" value="ECO:0007669"/>
    <property type="project" value="TreeGrafter"/>
</dbReference>
<organism evidence="8 9">
    <name type="scientific">Rhodotorula taiwanensis</name>
    <dbReference type="NCBI Taxonomy" id="741276"/>
    <lineage>
        <taxon>Eukaryota</taxon>
        <taxon>Fungi</taxon>
        <taxon>Dikarya</taxon>
        <taxon>Basidiomycota</taxon>
        <taxon>Pucciniomycotina</taxon>
        <taxon>Microbotryomycetes</taxon>
        <taxon>Sporidiobolales</taxon>
        <taxon>Sporidiobolaceae</taxon>
        <taxon>Rhodotorula</taxon>
    </lineage>
</organism>
<gene>
    <name evidence="6" type="primary">MDM10</name>
    <name evidence="8" type="ORF">BMF94_5472</name>
</gene>
<evidence type="ECO:0000313" key="9">
    <source>
        <dbReference type="Proteomes" id="UP000237144"/>
    </source>
</evidence>
<feature type="region of interest" description="Disordered" evidence="7">
    <location>
        <begin position="433"/>
        <end position="467"/>
    </location>
</feature>
<keyword evidence="9" id="KW-1185">Reference proteome</keyword>
<evidence type="ECO:0000256" key="7">
    <source>
        <dbReference type="SAM" id="MobiDB-lite"/>
    </source>
</evidence>
<evidence type="ECO:0000256" key="5">
    <source>
        <dbReference type="ARBA" id="ARBA00023136"/>
    </source>
</evidence>
<dbReference type="OrthoDB" id="2103793at2759"/>
<dbReference type="GO" id="GO:0045040">
    <property type="term" value="P:protein insertion into mitochondrial outer membrane"/>
    <property type="evidence" value="ECO:0007669"/>
    <property type="project" value="UniProtKB-UniRule"/>
</dbReference>
<comment type="subcellular location">
    <subcellularLocation>
        <location evidence="6">Mitochondrion outer membrane</location>
        <topology evidence="6">Multi-pass membrane protein</topology>
    </subcellularLocation>
    <text evidence="6">The ERMES/MDM complex localizes to a few discrete foci (around 10 per single cell), that represent mitochondria-endoplasmic reticulum junctions. These foci are often found next to mtDNA nucleoids.</text>
</comment>
<comment type="caution">
    <text evidence="8">The sequence shown here is derived from an EMBL/GenBank/DDBJ whole genome shotgun (WGS) entry which is preliminary data.</text>
</comment>
<keyword evidence="4 6" id="KW-0496">Mitochondrion</keyword>
<comment type="function">
    <text evidence="6">Component of the ERMES/MDM complex, which serves as a molecular tether to connect the endoplasmic reticulum and mitochondria. Components of this complex are involved in the control of mitochondrial shape and protein biogenesis and may function in phospholipid exchange. MDM10 is involved in the late assembly steps of the general translocase of the mitochondrial outer membrane (TOM complex). Functions in the TOM40-specific route of the assembly of outer membrane beta-barrel proteins, including the association of TOM40 with the receptor TOM22 and small TOM proteins. Can associate with the SAM(core) complex as well as the MDM12-MMM1 complex, both involved in late steps of the major beta-barrel assembly pathway, that is responsible for biogenesis of all outer membrane beta-barrel proteins. May act as a switch that shuttles between both complexes and channels precursor proteins into the TOM40-specific pathway. Plays a role in mitochondrial morphology and in the inheritance of mitochondria.</text>
</comment>
<dbReference type="HAMAP" id="MF_03102">
    <property type="entry name" value="Mdm10"/>
    <property type="match status" value="1"/>
</dbReference>
<dbReference type="EMBL" id="PJQD01000085">
    <property type="protein sequence ID" value="POY71162.1"/>
    <property type="molecule type" value="Genomic_DNA"/>
</dbReference>
<proteinExistence type="inferred from homology"/>
<evidence type="ECO:0000256" key="1">
    <source>
        <dbReference type="ARBA" id="ARBA00022452"/>
    </source>
</evidence>
<dbReference type="GO" id="GO:1990456">
    <property type="term" value="P:mitochondrion-endoplasmic reticulum membrane tethering"/>
    <property type="evidence" value="ECO:0007669"/>
    <property type="project" value="UniProtKB-UniRule"/>
</dbReference>